<accession>A0A849ALU9</accession>
<proteinExistence type="inferred from homology"/>
<dbReference type="RefSeq" id="WP_171150984.1">
    <property type="nucleotide sequence ID" value="NZ_JABENB010000001.1"/>
</dbReference>
<dbReference type="AlphaFoldDB" id="A0A849ALU9"/>
<name>A0A849ALU9_9MICO</name>
<reference evidence="2 3" key="1">
    <citation type="submission" date="2020-05" db="EMBL/GenBank/DDBJ databases">
        <title>Flexivirga sp. ID2601S isolated from air conditioner.</title>
        <authorList>
            <person name="Kim D.H."/>
        </authorList>
    </citation>
    <scope>NUCLEOTIDE SEQUENCE [LARGE SCALE GENOMIC DNA]</scope>
    <source>
        <strain evidence="2 3">ID2601S</strain>
    </source>
</reference>
<dbReference type="InterPro" id="IPR010310">
    <property type="entry name" value="T7SS_ESAT-6-like"/>
</dbReference>
<evidence type="ECO:0000313" key="2">
    <source>
        <dbReference type="EMBL" id="NNG37782.1"/>
    </source>
</evidence>
<dbReference type="EMBL" id="JABENB010000001">
    <property type="protein sequence ID" value="NNG37782.1"/>
    <property type="molecule type" value="Genomic_DNA"/>
</dbReference>
<evidence type="ECO:0000256" key="1">
    <source>
        <dbReference type="RuleBase" id="RU362001"/>
    </source>
</evidence>
<evidence type="ECO:0000313" key="3">
    <source>
        <dbReference type="Proteomes" id="UP000557772"/>
    </source>
</evidence>
<gene>
    <name evidence="2" type="ORF">HJ588_00640</name>
</gene>
<dbReference type="InterPro" id="IPR036689">
    <property type="entry name" value="ESAT-6-like_sf"/>
</dbReference>
<dbReference type="Pfam" id="PF06013">
    <property type="entry name" value="WXG100"/>
    <property type="match status" value="1"/>
</dbReference>
<dbReference type="SUPFAM" id="SSF140453">
    <property type="entry name" value="EsxAB dimer-like"/>
    <property type="match status" value="1"/>
</dbReference>
<organism evidence="2 3">
    <name type="scientific">Flexivirga aerilata</name>
    <dbReference type="NCBI Taxonomy" id="1656889"/>
    <lineage>
        <taxon>Bacteria</taxon>
        <taxon>Bacillati</taxon>
        <taxon>Actinomycetota</taxon>
        <taxon>Actinomycetes</taxon>
        <taxon>Micrococcales</taxon>
        <taxon>Dermacoccaceae</taxon>
        <taxon>Flexivirga</taxon>
    </lineage>
</organism>
<dbReference type="NCBIfam" id="TIGR03930">
    <property type="entry name" value="WXG100_ESAT6"/>
    <property type="match status" value="1"/>
</dbReference>
<comment type="caution">
    <text evidence="2">The sequence shown here is derived from an EMBL/GenBank/DDBJ whole genome shotgun (WGS) entry which is preliminary data.</text>
</comment>
<dbReference type="Gene3D" id="1.10.287.1060">
    <property type="entry name" value="ESAT-6-like"/>
    <property type="match status" value="1"/>
</dbReference>
<comment type="similarity">
    <text evidence="1">Belongs to the WXG100 family.</text>
</comment>
<keyword evidence="3" id="KW-1185">Reference proteome</keyword>
<sequence length="102" mass="10833">MNPSGIGAYAVDSGQLDQHSRDVANVAEEIARLMQVMDGKLHALQGTWKGQASGQYAQLHSEWSAAQTKVRTALTDIGLALGSASTAYSQVETDVARAFTPK</sequence>
<dbReference type="Proteomes" id="UP000557772">
    <property type="component" value="Unassembled WGS sequence"/>
</dbReference>
<protein>
    <recommendedName>
        <fullName evidence="1">ESAT-6-like protein</fullName>
    </recommendedName>
</protein>